<organism evidence="1 2">
    <name type="scientific">Lactococcus lactis</name>
    <dbReference type="NCBI Taxonomy" id="1358"/>
    <lineage>
        <taxon>Bacteria</taxon>
        <taxon>Bacillati</taxon>
        <taxon>Bacillota</taxon>
        <taxon>Bacilli</taxon>
        <taxon>Lactobacillales</taxon>
        <taxon>Streptococcaceae</taxon>
        <taxon>Lactococcus</taxon>
    </lineage>
</organism>
<comment type="caution">
    <text evidence="1">The sequence shown here is derived from an EMBL/GenBank/DDBJ whole genome shotgun (WGS) entry which is preliminary data.</text>
</comment>
<protein>
    <submittedName>
        <fullName evidence="1">Uncharacterized protein</fullName>
    </submittedName>
</protein>
<accession>A0ABD5GPC7</accession>
<dbReference type="EMBL" id="JAWHVN010000024">
    <property type="protein sequence ID" value="MDV2618255.1"/>
    <property type="molecule type" value="Genomic_DNA"/>
</dbReference>
<reference evidence="1 2" key="1">
    <citation type="submission" date="2023-10" db="EMBL/GenBank/DDBJ databases">
        <title>Production of high quality cheese from raw caw milk (raw cheese).</title>
        <authorList>
            <person name="Samouris G."/>
        </authorList>
    </citation>
    <scope>NUCLEOTIDE SEQUENCE [LARGE SCALE GENOMIC DNA]</scope>
    <source>
        <strain evidence="1 2">MRS-5</strain>
    </source>
</reference>
<evidence type="ECO:0000313" key="2">
    <source>
        <dbReference type="Proteomes" id="UP001186159"/>
    </source>
</evidence>
<evidence type="ECO:0000313" key="1">
    <source>
        <dbReference type="EMBL" id="MDV2618255.1"/>
    </source>
</evidence>
<sequence>MTSKFHEKYIIAISQGESQFGNAFNRFSKVQGRIDIFGIRIRFRSPYSSQYLLFDICEKELDGKTQKYIFITDVIITGSEGRGSLAMEALIAYAKEIKCLWIQGERVIADERTEEHKTRRDNFYKKYDFSFEGHDSRTLMLRL</sequence>
<proteinExistence type="predicted"/>
<gene>
    <name evidence="1" type="ORF">RZO27_03800</name>
</gene>
<dbReference type="Proteomes" id="UP001186159">
    <property type="component" value="Unassembled WGS sequence"/>
</dbReference>
<dbReference type="AlphaFoldDB" id="A0ABD5GPC7"/>
<name>A0ABD5GPC7_9LACT</name>